<dbReference type="AlphaFoldDB" id="A0A915YXQ9"/>
<organism evidence="1 2">
    <name type="scientific">Rhizophagus irregularis</name>
    <dbReference type="NCBI Taxonomy" id="588596"/>
    <lineage>
        <taxon>Eukaryota</taxon>
        <taxon>Fungi</taxon>
        <taxon>Fungi incertae sedis</taxon>
        <taxon>Mucoromycota</taxon>
        <taxon>Glomeromycotina</taxon>
        <taxon>Glomeromycetes</taxon>
        <taxon>Glomerales</taxon>
        <taxon>Glomeraceae</taxon>
        <taxon>Rhizophagus</taxon>
    </lineage>
</organism>
<comment type="caution">
    <text evidence="1">The sequence shown here is derived from an EMBL/GenBank/DDBJ whole genome shotgun (WGS) entry which is preliminary data.</text>
</comment>
<sequence>MSISNKPLSLNKKEEHFKTSITFPFQTIHRVLKILSQEGAKIERISYKDVFPGLELWFLEKGFEFRCRSELCNLSQTLNLRFPETWTSALNFEFGNLPGFALWLWKLDLNLQVGKDFIFFLFWGRKLIFLKFTTFNTFKFRIHPGVIKFTALENNLSDEVDVAGTATYILAI</sequence>
<dbReference type="VEuPathDB" id="FungiDB:RhiirFUN_025849"/>
<dbReference type="Proteomes" id="UP000684084">
    <property type="component" value="Unassembled WGS sequence"/>
</dbReference>
<dbReference type="OrthoDB" id="10366690at2759"/>
<evidence type="ECO:0000313" key="1">
    <source>
        <dbReference type="EMBL" id="CAB5352870.1"/>
    </source>
</evidence>
<protein>
    <submittedName>
        <fullName evidence="1">Uncharacterized protein</fullName>
    </submittedName>
</protein>
<dbReference type="EMBL" id="CAGKOT010000008">
    <property type="protein sequence ID" value="CAB5352870.1"/>
    <property type="molecule type" value="Genomic_DNA"/>
</dbReference>
<evidence type="ECO:0000313" key="2">
    <source>
        <dbReference type="Proteomes" id="UP000684084"/>
    </source>
</evidence>
<reference evidence="1" key="1">
    <citation type="submission" date="2020-05" db="EMBL/GenBank/DDBJ databases">
        <authorList>
            <person name="Rincon C."/>
            <person name="Sanders R I."/>
            <person name="Robbins C."/>
            <person name="Chaturvedi A."/>
        </authorList>
    </citation>
    <scope>NUCLEOTIDE SEQUENCE</scope>
    <source>
        <strain evidence="1">CHB12</strain>
    </source>
</reference>
<proteinExistence type="predicted"/>
<gene>
    <name evidence="1" type="ORF">CHRIB12_LOCUS5570</name>
</gene>
<name>A0A915YXQ9_9GLOM</name>
<accession>A0A915YXQ9</accession>